<dbReference type="InterPro" id="IPR037053">
    <property type="entry name" value="Phage_tail_collar_dom_sf"/>
</dbReference>
<accession>A0A815HIG7</accession>
<sequence>MIRFLCFFVLFTVVSAGGILSTLMHGDIEHFNGTISLPNAIEENEESSLPDYSHQRSFAGVTINTNIFTLFYYKNSQIYVYNTLANENKYPNDPSRWIFYYIPIMAPVRTSSDATWAWSIENEVRVNLMLGDREVEETAREAIAKKFDMKIAEYAKYWDIAPLMIESLTAFVVKGSSSPIAGVQPYHAVHPNSLNMIFRFPCSTSTNARDVARLIANGEYDIEIAFHFDGFKQTSTSLVSITAEQLKSITSKTTADGGNADAKYIHRSQTSKFVGTYITNVKKLIYSESSSVDTQSLSKGLEDQFISLLQQGMESAQQNIVKAGHFNEVWSSEDLRPDRITSELSKLFTKNASDTAHHTSSDKYLSVDKQHLEELIASSSKEGGAGVSFLGISLGGKGGSSSSSKNTFYDKLSQINHDKYSQDDVINLLSEHQAEFAWEGEKFVPKSFQVYKTSDLTDSLQIALVAEQITIDKKQGAIIRHVSTMNTPQWVSDDKGALSPFLVGEVKLYTGVDTPSPSWLRCDGSAVSRIQYKRLFAVIGERYGPGDGGETFNLPDFRGRIPVGVDSNRTHIELANEIGISGGNTTYQLTPSHIPAHTHDQGSLYVTKNGTHSHDITDPGHNHGGRTGSSKMTNGGWGLTPKGYGSDQGNHDHTINTDYTRITILSADDHSHEIYGETGSFGNAEPFTVMPPYQTINYIIYAN</sequence>
<dbReference type="Proteomes" id="UP000663828">
    <property type="component" value="Unassembled WGS sequence"/>
</dbReference>
<protein>
    <recommendedName>
        <fullName evidence="3">Phage tail collar domain-containing protein</fullName>
    </recommendedName>
</protein>
<name>A0A815HIG7_ADIRI</name>
<dbReference type="OrthoDB" id="10062874at2759"/>
<evidence type="ECO:0000259" key="3">
    <source>
        <dbReference type="Pfam" id="PF07484"/>
    </source>
</evidence>
<dbReference type="AlphaFoldDB" id="A0A815HIG7"/>
<dbReference type="EMBL" id="CAJNOR010002906">
    <property type="protein sequence ID" value="CAF1355237.1"/>
    <property type="molecule type" value="Genomic_DNA"/>
</dbReference>
<feature type="domain" description="Phage tail collar" evidence="3">
    <location>
        <begin position="506"/>
        <end position="562"/>
    </location>
</feature>
<feature type="chain" id="PRO_5035605174" description="Phage tail collar domain-containing protein" evidence="2">
    <location>
        <begin position="17"/>
        <end position="703"/>
    </location>
</feature>
<evidence type="ECO:0000256" key="2">
    <source>
        <dbReference type="SAM" id="SignalP"/>
    </source>
</evidence>
<dbReference type="Proteomes" id="UP000663852">
    <property type="component" value="Unassembled WGS sequence"/>
</dbReference>
<organism evidence="5 6">
    <name type="scientific">Adineta ricciae</name>
    <name type="common">Rotifer</name>
    <dbReference type="NCBI Taxonomy" id="249248"/>
    <lineage>
        <taxon>Eukaryota</taxon>
        <taxon>Metazoa</taxon>
        <taxon>Spiralia</taxon>
        <taxon>Gnathifera</taxon>
        <taxon>Rotifera</taxon>
        <taxon>Eurotatoria</taxon>
        <taxon>Bdelloidea</taxon>
        <taxon>Adinetida</taxon>
        <taxon>Adinetidae</taxon>
        <taxon>Adineta</taxon>
    </lineage>
</organism>
<feature type="signal peptide" evidence="2">
    <location>
        <begin position="1"/>
        <end position="16"/>
    </location>
</feature>
<evidence type="ECO:0000313" key="5">
    <source>
        <dbReference type="EMBL" id="CAF1355237.1"/>
    </source>
</evidence>
<evidence type="ECO:0000313" key="4">
    <source>
        <dbReference type="EMBL" id="CAF1121170.1"/>
    </source>
</evidence>
<dbReference type="Gene3D" id="3.90.1340.10">
    <property type="entry name" value="Phage tail collar domain"/>
    <property type="match status" value="1"/>
</dbReference>
<evidence type="ECO:0000313" key="6">
    <source>
        <dbReference type="Proteomes" id="UP000663828"/>
    </source>
</evidence>
<evidence type="ECO:0000256" key="1">
    <source>
        <dbReference type="SAM" id="MobiDB-lite"/>
    </source>
</evidence>
<comment type="caution">
    <text evidence="5">The sequence shown here is derived from an EMBL/GenBank/DDBJ whole genome shotgun (WGS) entry which is preliminary data.</text>
</comment>
<keyword evidence="6" id="KW-1185">Reference proteome</keyword>
<feature type="region of interest" description="Disordered" evidence="1">
    <location>
        <begin position="611"/>
        <end position="649"/>
    </location>
</feature>
<keyword evidence="2" id="KW-0732">Signal</keyword>
<proteinExistence type="predicted"/>
<dbReference type="EMBL" id="CAJNOJ010000105">
    <property type="protein sequence ID" value="CAF1121170.1"/>
    <property type="molecule type" value="Genomic_DNA"/>
</dbReference>
<dbReference type="InterPro" id="IPR011083">
    <property type="entry name" value="Phage_tail_collar_dom"/>
</dbReference>
<gene>
    <name evidence="4" type="ORF">EDS130_LOCUS21060</name>
    <name evidence="5" type="ORF">XAT740_LOCUS31707</name>
</gene>
<reference evidence="5" key="1">
    <citation type="submission" date="2021-02" db="EMBL/GenBank/DDBJ databases">
        <authorList>
            <person name="Nowell W R."/>
        </authorList>
    </citation>
    <scope>NUCLEOTIDE SEQUENCE</scope>
</reference>
<dbReference type="SUPFAM" id="SSF88874">
    <property type="entry name" value="Receptor-binding domain of short tail fibre protein gp12"/>
    <property type="match status" value="1"/>
</dbReference>
<feature type="compositionally biased region" description="Basic and acidic residues" evidence="1">
    <location>
        <begin position="612"/>
        <end position="621"/>
    </location>
</feature>
<dbReference type="Pfam" id="PF07484">
    <property type="entry name" value="Collar"/>
    <property type="match status" value="1"/>
</dbReference>